<evidence type="ECO:0000313" key="4">
    <source>
        <dbReference type="EMBL" id="RDB35438.1"/>
    </source>
</evidence>
<dbReference type="InterPro" id="IPR014748">
    <property type="entry name" value="Enoyl-CoA_hydra_C"/>
</dbReference>
<comment type="similarity">
    <text evidence="1 3">Belongs to the enoyl-CoA hydratase/isomerase family.</text>
</comment>
<name>A0A369KNL1_9BACT</name>
<dbReference type="InterPro" id="IPR029045">
    <property type="entry name" value="ClpP/crotonase-like_dom_sf"/>
</dbReference>
<dbReference type="InterPro" id="IPR018376">
    <property type="entry name" value="Enoyl-CoA_hyd/isom_CS"/>
</dbReference>
<reference evidence="4" key="1">
    <citation type="submission" date="2018-04" db="EMBL/GenBank/DDBJ databases">
        <title>Draft genome sequence of the Candidatus Spirobacillus cienkowskii, a pathogen of freshwater Daphnia species, reconstructed from hemolymph metagenomic reads.</title>
        <authorList>
            <person name="Bresciani L."/>
            <person name="Lemos L.N."/>
            <person name="Wale N."/>
            <person name="Lin J.Y."/>
            <person name="Fernandes G.R."/>
            <person name="Duffy M.A."/>
            <person name="Rodrigues J.M."/>
        </authorList>
    </citation>
    <scope>NUCLEOTIDE SEQUENCE [LARGE SCALE GENOMIC DNA]</scope>
    <source>
        <strain evidence="4">Binning01</strain>
    </source>
</reference>
<comment type="caution">
    <text evidence="4">The sequence shown here is derived from an EMBL/GenBank/DDBJ whole genome shotgun (WGS) entry which is preliminary data.</text>
</comment>
<keyword evidence="5" id="KW-1185">Reference proteome</keyword>
<evidence type="ECO:0000313" key="5">
    <source>
        <dbReference type="Proteomes" id="UP000253934"/>
    </source>
</evidence>
<protein>
    <recommendedName>
        <fullName evidence="6">Enoyl-CoA hydratase/isomerase family protein</fullName>
    </recommendedName>
</protein>
<dbReference type="PROSITE" id="PS00166">
    <property type="entry name" value="ENOYL_COA_HYDRATASE"/>
    <property type="match status" value="1"/>
</dbReference>
<organism evidence="4 5">
    <name type="scientific">Spirobacillus cienkowskii</name>
    <dbReference type="NCBI Taxonomy" id="495820"/>
    <lineage>
        <taxon>Bacteria</taxon>
        <taxon>Pseudomonadati</taxon>
        <taxon>Bdellovibrionota</taxon>
        <taxon>Oligoflexia</taxon>
        <taxon>Silvanigrellales</taxon>
        <taxon>Spirobacillus</taxon>
    </lineage>
</organism>
<dbReference type="GO" id="GO:0016836">
    <property type="term" value="F:hydro-lyase activity"/>
    <property type="evidence" value="ECO:0007669"/>
    <property type="project" value="UniProtKB-ARBA"/>
</dbReference>
<evidence type="ECO:0000256" key="2">
    <source>
        <dbReference type="ARBA" id="ARBA00023239"/>
    </source>
</evidence>
<dbReference type="PANTHER" id="PTHR11941">
    <property type="entry name" value="ENOYL-COA HYDRATASE-RELATED"/>
    <property type="match status" value="1"/>
</dbReference>
<accession>A0A369KNL1</accession>
<dbReference type="CDD" id="cd06558">
    <property type="entry name" value="crotonase-like"/>
    <property type="match status" value="1"/>
</dbReference>
<dbReference type="Gene3D" id="3.90.226.10">
    <property type="entry name" value="2-enoyl-CoA Hydratase, Chain A, domain 1"/>
    <property type="match status" value="1"/>
</dbReference>
<proteinExistence type="inferred from homology"/>
<evidence type="ECO:0000256" key="1">
    <source>
        <dbReference type="ARBA" id="ARBA00005254"/>
    </source>
</evidence>
<dbReference type="FunFam" id="3.90.226.10:FF:000009">
    <property type="entry name" value="Carnitinyl-CoA dehydratase"/>
    <property type="match status" value="1"/>
</dbReference>
<dbReference type="Gene3D" id="1.10.12.10">
    <property type="entry name" value="Lyase 2-enoyl-coa Hydratase, Chain A, domain 2"/>
    <property type="match status" value="1"/>
</dbReference>
<keyword evidence="2" id="KW-0456">Lyase</keyword>
<dbReference type="InterPro" id="IPR001753">
    <property type="entry name" value="Enoyl-CoA_hydra/iso"/>
</dbReference>
<dbReference type="SUPFAM" id="SSF52096">
    <property type="entry name" value="ClpP/crotonase"/>
    <property type="match status" value="1"/>
</dbReference>
<evidence type="ECO:0008006" key="6">
    <source>
        <dbReference type="Google" id="ProtNLM"/>
    </source>
</evidence>
<gene>
    <name evidence="4" type="ORF">DCC88_10035</name>
</gene>
<dbReference type="Proteomes" id="UP000253934">
    <property type="component" value="Unassembled WGS sequence"/>
</dbReference>
<dbReference type="FunFam" id="1.10.12.10:FF:000001">
    <property type="entry name" value="Probable enoyl-CoA hydratase, mitochondrial"/>
    <property type="match status" value="1"/>
</dbReference>
<dbReference type="Pfam" id="PF00378">
    <property type="entry name" value="ECH_1"/>
    <property type="match status" value="1"/>
</dbReference>
<evidence type="ECO:0000256" key="3">
    <source>
        <dbReference type="RuleBase" id="RU003707"/>
    </source>
</evidence>
<sequence>MQENFTSLEFKDRIANLQINRPSQLNSLNKQVLQELQNHCLNLKENTNIDVVIVSGAGDKSFVAGADIKEMQDFKTNIEGENFSKLGSQTMLLLENLPQIVIAKVQGFALGGGLELALACDFIIASEKAIFGFPEVTLGLIPGFAGTQRLSRKIGPAKSIEWIASAKKYTAEHALNCGLISYVTPHNELNNFTEEFSIKIIKNSPTAIKTAKKVIQQGLQLNFEMGCSLESREFGKLFTNQESKEGIKAFIEKRTPNFI</sequence>
<dbReference type="PANTHER" id="PTHR11941:SF54">
    <property type="entry name" value="ENOYL-COA HYDRATASE, MITOCHONDRIAL"/>
    <property type="match status" value="1"/>
</dbReference>
<dbReference type="EMBL" id="QOVW01000085">
    <property type="protein sequence ID" value="RDB35438.1"/>
    <property type="molecule type" value="Genomic_DNA"/>
</dbReference>
<dbReference type="AlphaFoldDB" id="A0A369KNL1"/>
<dbReference type="GO" id="GO:0006635">
    <property type="term" value="P:fatty acid beta-oxidation"/>
    <property type="evidence" value="ECO:0007669"/>
    <property type="project" value="TreeGrafter"/>
</dbReference>